<dbReference type="EMBL" id="DNWC01000062">
    <property type="protein sequence ID" value="HBJ08309.1"/>
    <property type="molecule type" value="Genomic_DNA"/>
</dbReference>
<dbReference type="SUPFAM" id="SSF50475">
    <property type="entry name" value="FMN-binding split barrel"/>
    <property type="match status" value="1"/>
</dbReference>
<dbReference type="Pfam" id="PF12900">
    <property type="entry name" value="Pyridox_ox_2"/>
    <property type="match status" value="1"/>
</dbReference>
<evidence type="ECO:0000313" key="1">
    <source>
        <dbReference type="EMBL" id="HBJ08309.1"/>
    </source>
</evidence>
<proteinExistence type="predicted"/>
<dbReference type="Proteomes" id="UP000262954">
    <property type="component" value="Unassembled WGS sequence"/>
</dbReference>
<dbReference type="RefSeq" id="WP_022600206.1">
    <property type="nucleotide sequence ID" value="NZ_AP028032.1"/>
</dbReference>
<organism evidence="1 2">
    <name type="scientific">Coprobacter fastidiosus</name>
    <dbReference type="NCBI Taxonomy" id="1099853"/>
    <lineage>
        <taxon>Bacteria</taxon>
        <taxon>Pseudomonadati</taxon>
        <taxon>Bacteroidota</taxon>
        <taxon>Bacteroidia</taxon>
        <taxon>Bacteroidales</taxon>
        <taxon>Barnesiellaceae</taxon>
        <taxon>Coprobacter</taxon>
    </lineage>
</organism>
<dbReference type="InterPro" id="IPR012349">
    <property type="entry name" value="Split_barrel_FMN-bd"/>
</dbReference>
<sequence>MKTYTINDFEKIEEIIKSAQTCFIGINNPGSAPYIIPMNFGYENGTFYLHSGPEGKKTELIRNDNRISLSLHGNTKLVFQHPEVACSYSMSAESIICEGKVKFITDYDEKIRCLNIIMRHYTNREFKYNAPAVNNICIWEIKPEQIFCKSFGNSAKR</sequence>
<gene>
    <name evidence="1" type="ORF">DDY73_04835</name>
</gene>
<comment type="caution">
    <text evidence="1">The sequence shown here is derived from an EMBL/GenBank/DDBJ whole genome shotgun (WGS) entry which is preliminary data.</text>
</comment>
<reference evidence="1 2" key="1">
    <citation type="journal article" date="2018" name="Nat. Biotechnol.">
        <title>A standardized bacterial taxonomy based on genome phylogeny substantially revises the tree of life.</title>
        <authorList>
            <person name="Parks D.H."/>
            <person name="Chuvochina M."/>
            <person name="Waite D.W."/>
            <person name="Rinke C."/>
            <person name="Skarshewski A."/>
            <person name="Chaumeil P.A."/>
            <person name="Hugenholtz P."/>
        </authorList>
    </citation>
    <scope>NUCLEOTIDE SEQUENCE [LARGE SCALE GENOMIC DNA]</scope>
    <source>
        <strain evidence="1">UBA11482</strain>
    </source>
</reference>
<evidence type="ECO:0000313" key="2">
    <source>
        <dbReference type="Proteomes" id="UP000262954"/>
    </source>
</evidence>
<dbReference type="AlphaFoldDB" id="A0A354M1C0"/>
<dbReference type="GeneID" id="92929094"/>
<dbReference type="PANTHER" id="PTHR34071">
    <property type="entry name" value="5-NITROIMIDAZOLE ANTIBIOTICS RESISTANCE PROTEIN, NIMA-FAMILY-RELATED PROTEIN-RELATED"/>
    <property type="match status" value="1"/>
</dbReference>
<dbReference type="InterPro" id="IPR024747">
    <property type="entry name" value="Pyridox_Oxase-rel"/>
</dbReference>
<dbReference type="Gene3D" id="2.30.110.10">
    <property type="entry name" value="Electron Transport, Fmn-binding Protein, Chain A"/>
    <property type="match status" value="1"/>
</dbReference>
<accession>A0A354M1C0</accession>
<dbReference type="PANTHER" id="PTHR34071:SF2">
    <property type="entry name" value="FLAVIN-NUCLEOTIDE-BINDING PROTEIN"/>
    <property type="match status" value="1"/>
</dbReference>
<protein>
    <submittedName>
        <fullName evidence="1">Pyridoxamine 5'-phosphate oxidase family protein</fullName>
    </submittedName>
</protein>
<name>A0A354M1C0_9BACT</name>